<evidence type="ECO:0000256" key="3">
    <source>
        <dbReference type="ARBA" id="ARBA00022448"/>
    </source>
</evidence>
<dbReference type="InterPro" id="IPR018108">
    <property type="entry name" value="MCP_transmembrane"/>
</dbReference>
<feature type="repeat" description="Solcar" evidence="12">
    <location>
        <begin position="108"/>
        <end position="192"/>
    </location>
</feature>
<dbReference type="PANTHER" id="PTHR45758">
    <property type="entry name" value="MITOFERRIN-1-RELATED"/>
    <property type="match status" value="1"/>
</dbReference>
<evidence type="ECO:0000256" key="11">
    <source>
        <dbReference type="ARBA" id="ARBA00023136"/>
    </source>
</evidence>
<evidence type="ECO:0000256" key="13">
    <source>
        <dbReference type="RuleBase" id="RU000488"/>
    </source>
</evidence>
<evidence type="ECO:0000256" key="1">
    <source>
        <dbReference type="ARBA" id="ARBA00004448"/>
    </source>
</evidence>
<reference evidence="14" key="1">
    <citation type="submission" date="2016-01" db="EMBL/GenBank/DDBJ databases">
        <title>Reference transcriptome for the parasite Schistocephalus solidus: insights into the molecular evolution of parasitism.</title>
        <authorList>
            <person name="Hebert F.O."/>
            <person name="Grambauer S."/>
            <person name="Barber I."/>
            <person name="Landry C.R."/>
            <person name="Aubin-Horth N."/>
        </authorList>
    </citation>
    <scope>NUCLEOTIDE SEQUENCE</scope>
</reference>
<dbReference type="Pfam" id="PF00153">
    <property type="entry name" value="Mito_carr"/>
    <property type="match status" value="3"/>
</dbReference>
<evidence type="ECO:0000256" key="6">
    <source>
        <dbReference type="ARBA" id="ARBA00022792"/>
    </source>
</evidence>
<accession>A0A0X3Q3A5</accession>
<evidence type="ECO:0000256" key="2">
    <source>
        <dbReference type="ARBA" id="ARBA00006375"/>
    </source>
</evidence>
<evidence type="ECO:0000256" key="4">
    <source>
        <dbReference type="ARBA" id="ARBA00022496"/>
    </source>
</evidence>
<name>A0A0X3Q3A5_SCHSO</name>
<dbReference type="AlphaFoldDB" id="A0A0X3Q3A5"/>
<dbReference type="PANTHER" id="PTHR45758:SF20">
    <property type="entry name" value="MITOFERRIN-2"/>
    <property type="match status" value="1"/>
</dbReference>
<keyword evidence="5 12" id="KW-0812">Transmembrane</keyword>
<comment type="subcellular location">
    <subcellularLocation>
        <location evidence="1">Mitochondrion inner membrane</location>
        <topology evidence="1">Multi-pass membrane protein</topology>
    </subcellularLocation>
</comment>
<keyword evidence="11 12" id="KW-0472">Membrane</keyword>
<dbReference type="Gene3D" id="1.50.40.10">
    <property type="entry name" value="Mitochondrial carrier domain"/>
    <property type="match status" value="1"/>
</dbReference>
<sequence>MDTVDYESLPEGVSPAVHMLAGASAGFMEHSIMYPVDCVKTRLQCIRPSGGQRYLSVSDGLYRLLRQEGFFKSFRGIGAVVAGAGPAHALYFALYEQLKKRFSSPTDSNHLLHAFSGASATLVHDAIMTPTDAVKQRLQMFNSPYHTSWDCVVRVLRTEGISALYRAYFTQLSTNIPFQSCHFMVYEFLQDKLNPTRTYLPWTHIVCGGLAGSIAAAITTPMDVCKTILNTQPQAVVGGILTTSQKAEKPKLIRGFLSACHFVIKTHGAGGLFLGLNARVLATLPSTAISWSVYEYFKWVLVHGVEHSSTNVRPTIPSSVAMESQPPGSF</sequence>
<dbReference type="InterPro" id="IPR023395">
    <property type="entry name" value="MCP_dom_sf"/>
</dbReference>
<evidence type="ECO:0000256" key="12">
    <source>
        <dbReference type="PROSITE-ProRule" id="PRU00282"/>
    </source>
</evidence>
<evidence type="ECO:0000256" key="7">
    <source>
        <dbReference type="ARBA" id="ARBA00022989"/>
    </source>
</evidence>
<dbReference type="EMBL" id="GEEE01004907">
    <property type="protein sequence ID" value="JAP58318.1"/>
    <property type="molecule type" value="Transcribed_RNA"/>
</dbReference>
<gene>
    <name evidence="14" type="primary">MFRN2</name>
    <name evidence="14" type="ORF">TR125968</name>
</gene>
<keyword evidence="9" id="KW-0406">Ion transport</keyword>
<keyword evidence="7" id="KW-1133">Transmembrane helix</keyword>
<proteinExistence type="inferred from homology"/>
<keyword evidence="4" id="KW-0410">Iron transport</keyword>
<evidence type="ECO:0000256" key="8">
    <source>
        <dbReference type="ARBA" id="ARBA00023004"/>
    </source>
</evidence>
<evidence type="ECO:0000313" key="14">
    <source>
        <dbReference type="EMBL" id="JAP58318.1"/>
    </source>
</evidence>
<organism evidence="14">
    <name type="scientific">Schistocephalus solidus</name>
    <name type="common">Tapeworm</name>
    <dbReference type="NCBI Taxonomy" id="70667"/>
    <lineage>
        <taxon>Eukaryota</taxon>
        <taxon>Metazoa</taxon>
        <taxon>Spiralia</taxon>
        <taxon>Lophotrochozoa</taxon>
        <taxon>Platyhelminthes</taxon>
        <taxon>Cestoda</taxon>
        <taxon>Eucestoda</taxon>
        <taxon>Diphyllobothriidea</taxon>
        <taxon>Diphyllobothriidae</taxon>
        <taxon>Schistocephalus</taxon>
    </lineage>
</organism>
<keyword evidence="3 13" id="KW-0813">Transport</keyword>
<dbReference type="SUPFAM" id="SSF103506">
    <property type="entry name" value="Mitochondrial carrier"/>
    <property type="match status" value="1"/>
</dbReference>
<dbReference type="FunFam" id="1.50.40.10:FF:000029">
    <property type="entry name" value="Solute carrier family 25 member 28"/>
    <property type="match status" value="1"/>
</dbReference>
<protein>
    <submittedName>
        <fullName evidence="14">Mitoferrin-2</fullName>
    </submittedName>
</protein>
<keyword evidence="6" id="KW-0999">Mitochondrion inner membrane</keyword>
<comment type="similarity">
    <text evidence="2 13">Belongs to the mitochondrial carrier (TC 2.A.29) family.</text>
</comment>
<evidence type="ECO:0000256" key="9">
    <source>
        <dbReference type="ARBA" id="ARBA00023065"/>
    </source>
</evidence>
<dbReference type="GO" id="GO:0005743">
    <property type="term" value="C:mitochondrial inner membrane"/>
    <property type="evidence" value="ECO:0007669"/>
    <property type="project" value="UniProtKB-SubCell"/>
</dbReference>
<dbReference type="GO" id="GO:0015093">
    <property type="term" value="F:ferrous iron transmembrane transporter activity"/>
    <property type="evidence" value="ECO:0007669"/>
    <property type="project" value="TreeGrafter"/>
</dbReference>
<evidence type="ECO:0000256" key="10">
    <source>
        <dbReference type="ARBA" id="ARBA00023128"/>
    </source>
</evidence>
<dbReference type="GO" id="GO:0048250">
    <property type="term" value="P:iron import into the mitochondrion"/>
    <property type="evidence" value="ECO:0007669"/>
    <property type="project" value="TreeGrafter"/>
</dbReference>
<keyword evidence="10" id="KW-0496">Mitochondrion</keyword>
<feature type="repeat" description="Solcar" evidence="12">
    <location>
        <begin position="203"/>
        <end position="300"/>
    </location>
</feature>
<evidence type="ECO:0000256" key="5">
    <source>
        <dbReference type="ARBA" id="ARBA00022692"/>
    </source>
</evidence>
<keyword evidence="8" id="KW-0408">Iron</keyword>
<feature type="repeat" description="Solcar" evidence="12">
    <location>
        <begin position="13"/>
        <end position="101"/>
    </location>
</feature>
<dbReference type="PROSITE" id="PS50920">
    <property type="entry name" value="SOLCAR"/>
    <property type="match status" value="3"/>
</dbReference>